<organism evidence="2 3">
    <name type="scientific">Microterricola gilva</name>
    <dbReference type="NCBI Taxonomy" id="393267"/>
    <lineage>
        <taxon>Bacteria</taxon>
        <taxon>Bacillati</taxon>
        <taxon>Actinomycetota</taxon>
        <taxon>Actinomycetes</taxon>
        <taxon>Micrococcales</taxon>
        <taxon>Microbacteriaceae</taxon>
        <taxon>Microterricola</taxon>
    </lineage>
</organism>
<comment type="caution">
    <text evidence="2">The sequence shown here is derived from an EMBL/GenBank/DDBJ whole genome shotgun (WGS) entry which is preliminary data.</text>
</comment>
<evidence type="ECO:0000313" key="2">
    <source>
        <dbReference type="EMBL" id="RZU65913.1"/>
    </source>
</evidence>
<keyword evidence="1" id="KW-0812">Transmembrane</keyword>
<keyword evidence="3" id="KW-1185">Reference proteome</keyword>
<proteinExistence type="predicted"/>
<evidence type="ECO:0000313" key="3">
    <source>
        <dbReference type="Proteomes" id="UP000291483"/>
    </source>
</evidence>
<evidence type="ECO:0000256" key="1">
    <source>
        <dbReference type="SAM" id="Phobius"/>
    </source>
</evidence>
<protein>
    <submittedName>
        <fullName evidence="2">Uncharacterized protein</fullName>
    </submittedName>
</protein>
<dbReference type="Proteomes" id="UP000291483">
    <property type="component" value="Unassembled WGS sequence"/>
</dbReference>
<dbReference type="EMBL" id="SHLC01000001">
    <property type="protein sequence ID" value="RZU65913.1"/>
    <property type="molecule type" value="Genomic_DNA"/>
</dbReference>
<gene>
    <name evidence="2" type="ORF">EV379_2252</name>
</gene>
<keyword evidence="1" id="KW-0472">Membrane</keyword>
<name>A0A4Q8APB5_9MICO</name>
<feature type="transmembrane region" description="Helical" evidence="1">
    <location>
        <begin position="12"/>
        <end position="43"/>
    </location>
</feature>
<dbReference type="AlphaFoldDB" id="A0A4Q8APB5"/>
<accession>A0A4Q8APB5</accession>
<reference evidence="2 3" key="1">
    <citation type="submission" date="2019-02" db="EMBL/GenBank/DDBJ databases">
        <title>Sequencing the genomes of 1000 actinobacteria strains.</title>
        <authorList>
            <person name="Klenk H.-P."/>
        </authorList>
    </citation>
    <scope>NUCLEOTIDE SEQUENCE [LARGE SCALE GENOMIC DNA]</scope>
    <source>
        <strain evidence="2 3">DSM 18319</strain>
    </source>
</reference>
<sequence>MYNAGAPLGGGVIGVGVLASTGFNGLAITMLAVMFLLGGFVLLRWAKLRHAQPVGAIAAEGRKRARHGGTRRRH</sequence>
<keyword evidence="1" id="KW-1133">Transmembrane helix</keyword>